<reference evidence="1" key="2">
    <citation type="submission" date="2023-01" db="EMBL/GenBank/DDBJ databases">
        <title>Draft genome sequence of Litoribrevibacter albus strain NBRC 110071.</title>
        <authorList>
            <person name="Sun Q."/>
            <person name="Mori K."/>
        </authorList>
    </citation>
    <scope>NUCLEOTIDE SEQUENCE</scope>
    <source>
        <strain evidence="1">NBRC 110071</strain>
    </source>
</reference>
<name>A0AA37SC60_9GAMM</name>
<comment type="caution">
    <text evidence="1">The sequence shown here is derived from an EMBL/GenBank/DDBJ whole genome shotgun (WGS) entry which is preliminary data.</text>
</comment>
<proteinExistence type="predicted"/>
<dbReference type="AlphaFoldDB" id="A0AA37SC60"/>
<gene>
    <name evidence="1" type="ORF">GCM10007876_25270</name>
</gene>
<keyword evidence="2" id="KW-1185">Reference proteome</keyword>
<evidence type="ECO:0000313" key="2">
    <source>
        <dbReference type="Proteomes" id="UP001161389"/>
    </source>
</evidence>
<dbReference type="Proteomes" id="UP001161389">
    <property type="component" value="Unassembled WGS sequence"/>
</dbReference>
<reference evidence="1" key="1">
    <citation type="journal article" date="2014" name="Int. J. Syst. Evol. Microbiol.">
        <title>Complete genome sequence of Corynebacterium casei LMG S-19264T (=DSM 44701T), isolated from a smear-ripened cheese.</title>
        <authorList>
            <consortium name="US DOE Joint Genome Institute (JGI-PGF)"/>
            <person name="Walter F."/>
            <person name="Albersmeier A."/>
            <person name="Kalinowski J."/>
            <person name="Ruckert C."/>
        </authorList>
    </citation>
    <scope>NUCLEOTIDE SEQUENCE</scope>
    <source>
        <strain evidence="1">NBRC 110071</strain>
    </source>
</reference>
<accession>A0AA37SC60</accession>
<evidence type="ECO:0000313" key="1">
    <source>
        <dbReference type="EMBL" id="GLQ32048.1"/>
    </source>
</evidence>
<dbReference type="EMBL" id="BSNM01000015">
    <property type="protein sequence ID" value="GLQ32048.1"/>
    <property type="molecule type" value="Genomic_DNA"/>
</dbReference>
<organism evidence="1 2">
    <name type="scientific">Litoribrevibacter albus</name>
    <dbReference type="NCBI Taxonomy" id="1473156"/>
    <lineage>
        <taxon>Bacteria</taxon>
        <taxon>Pseudomonadati</taxon>
        <taxon>Pseudomonadota</taxon>
        <taxon>Gammaproteobacteria</taxon>
        <taxon>Oceanospirillales</taxon>
        <taxon>Oceanospirillaceae</taxon>
        <taxon>Litoribrevibacter</taxon>
    </lineage>
</organism>
<protein>
    <submittedName>
        <fullName evidence="1">Uncharacterized protein</fullName>
    </submittedName>
</protein>
<sequence>MRIELDVVRNTQRQLNSLGSRIKWPSWLILTSKCGRLAFKLYSIVWVTDKGTNQEDEFEGKQSYFNFGVDAWSDYFVFRVYGC</sequence>